<dbReference type="SUPFAM" id="SSF48403">
    <property type="entry name" value="Ankyrin repeat"/>
    <property type="match status" value="1"/>
</dbReference>
<dbReference type="SUPFAM" id="SSF55383">
    <property type="entry name" value="Copper amine oxidase, domain N"/>
    <property type="match status" value="1"/>
</dbReference>
<proteinExistence type="predicted"/>
<dbReference type="PANTHER" id="PTHR24171">
    <property type="entry name" value="ANKYRIN REPEAT DOMAIN-CONTAINING PROTEIN 39-RELATED"/>
    <property type="match status" value="1"/>
</dbReference>
<keyword evidence="3" id="KW-1185">Reference proteome</keyword>
<dbReference type="PROSITE" id="PS50088">
    <property type="entry name" value="ANK_REPEAT"/>
    <property type="match status" value="1"/>
</dbReference>
<evidence type="ECO:0000313" key="2">
    <source>
        <dbReference type="EMBL" id="BBH22916.1"/>
    </source>
</evidence>
<dbReference type="InterPro" id="IPR012854">
    <property type="entry name" value="Cu_amine_oxidase-like_N"/>
</dbReference>
<dbReference type="Pfam" id="PF00023">
    <property type="entry name" value="Ank"/>
    <property type="match status" value="1"/>
</dbReference>
<accession>A0A3G9IWM4</accession>
<reference evidence="2 3" key="1">
    <citation type="submission" date="2018-11" db="EMBL/GenBank/DDBJ databases">
        <title>Complete genome sequence of Paenibacillus baekrokdamisoli strain KCTC 33723.</title>
        <authorList>
            <person name="Kang S.W."/>
            <person name="Lee K.C."/>
            <person name="Kim K.K."/>
            <person name="Kim J.S."/>
            <person name="Kim D.S."/>
            <person name="Ko S.H."/>
            <person name="Yang S.H."/>
            <person name="Lee J.S."/>
        </authorList>
    </citation>
    <scope>NUCLEOTIDE SEQUENCE [LARGE SCALE GENOMIC DNA]</scope>
    <source>
        <strain evidence="2 3">KCTC 33723</strain>
    </source>
</reference>
<gene>
    <name evidence="2" type="ORF">Back11_42610</name>
</gene>
<dbReference type="Pfam" id="PF07833">
    <property type="entry name" value="Cu_amine_oxidN1"/>
    <property type="match status" value="1"/>
</dbReference>
<evidence type="ECO:0000313" key="3">
    <source>
        <dbReference type="Proteomes" id="UP000275368"/>
    </source>
</evidence>
<dbReference type="KEGG" id="pbk:Back11_42610"/>
<dbReference type="InterPro" id="IPR036770">
    <property type="entry name" value="Ankyrin_rpt-contain_sf"/>
</dbReference>
<feature type="domain" description="Copper amine oxidase-like N-terminal" evidence="1">
    <location>
        <begin position="44"/>
        <end position="148"/>
    </location>
</feature>
<dbReference type="InterPro" id="IPR002110">
    <property type="entry name" value="Ankyrin_rpt"/>
</dbReference>
<dbReference type="Proteomes" id="UP000275368">
    <property type="component" value="Chromosome"/>
</dbReference>
<dbReference type="EMBL" id="AP019308">
    <property type="protein sequence ID" value="BBH22916.1"/>
    <property type="molecule type" value="Genomic_DNA"/>
</dbReference>
<dbReference type="SMART" id="SM00248">
    <property type="entry name" value="ANK"/>
    <property type="match status" value="4"/>
</dbReference>
<name>A0A3G9IWM4_9BACL</name>
<organism evidence="2 3">
    <name type="scientific">Paenibacillus baekrokdamisoli</name>
    <dbReference type="NCBI Taxonomy" id="1712516"/>
    <lineage>
        <taxon>Bacteria</taxon>
        <taxon>Bacillati</taxon>
        <taxon>Bacillota</taxon>
        <taxon>Bacilli</taxon>
        <taxon>Bacillales</taxon>
        <taxon>Paenibacillaceae</taxon>
        <taxon>Paenibacillus</taxon>
    </lineage>
</organism>
<protein>
    <recommendedName>
        <fullName evidence="1">Copper amine oxidase-like N-terminal domain-containing protein</fullName>
    </recommendedName>
</protein>
<dbReference type="AlphaFoldDB" id="A0A3G9IWM4"/>
<sequence>MKYVGQQSRIFCFILALLLFSSPYLAAAAKETAASADSAIQVIANGKPLDLVVKPIILKGNVMLPMKSLFDKIQINASYEKGTILVIRDGIRITASLNQTKVTIGDRVVQLTQPPTAQNGRIYIPVRLVALILNQDVTYDAAKKQVTIGFTQEQTDAFQRNLFEAAMHGDAASAEAMLKKGADPNGMLIKMYGQNTPLDYAVLKSATDVVRVLLKYGARVEHTGQDLGFTTILHQNSELLDMLLTAGLNPNSSGNTGTLLQTASGIIGIGNESGEFTNQLPNVAVVQVLLSHGADPGIDDSLTQAVQAESYPIIQALLQAGADPYKLDSNQSTPYQRSTSRGISKWMKIQDKQPVIPVLHLVDDKGKPLFDGTLALRSNDSTNRTQMFNWSVGTAYLDLPDGSYTLLNVSTYSTTTLMPKGITLVIKDGQVESPELKLPAPNVLGTVSFSSPDFKDNGSLFIYDSTGKYYYGTIQVSNKKFQTYLPAGEYRIVEYNDGTASFEVDSSFTLGENATQLDVSVTVGALKQLNQH</sequence>
<dbReference type="InterPro" id="IPR036582">
    <property type="entry name" value="Mao_N_sf"/>
</dbReference>
<dbReference type="Gene3D" id="3.30.457.10">
    <property type="entry name" value="Copper amine oxidase-like, N-terminal domain"/>
    <property type="match status" value="1"/>
</dbReference>
<dbReference type="OrthoDB" id="2577488at2"/>
<dbReference type="Gene3D" id="1.25.40.20">
    <property type="entry name" value="Ankyrin repeat-containing domain"/>
    <property type="match status" value="2"/>
</dbReference>
<evidence type="ECO:0000259" key="1">
    <source>
        <dbReference type="Pfam" id="PF07833"/>
    </source>
</evidence>
<dbReference type="PROSITE" id="PS50297">
    <property type="entry name" value="ANK_REP_REGION"/>
    <property type="match status" value="1"/>
</dbReference>
<dbReference type="RefSeq" id="WP_125661767.1">
    <property type="nucleotide sequence ID" value="NZ_AP019308.1"/>
</dbReference>